<gene>
    <name evidence="2" type="ORF">NOXIFER_3</name>
</gene>
<dbReference type="InterPro" id="IPR027417">
    <property type="entry name" value="P-loop_NTPase"/>
</dbReference>
<dbReference type="Gene3D" id="3.30.420.240">
    <property type="match status" value="1"/>
</dbReference>
<evidence type="ECO:0000313" key="2">
    <source>
        <dbReference type="EMBL" id="ARV77174.1"/>
    </source>
</evidence>
<protein>
    <submittedName>
        <fullName evidence="2">Terminase large subunit</fullName>
    </submittedName>
</protein>
<evidence type="ECO:0000256" key="1">
    <source>
        <dbReference type="SAM" id="MobiDB-lite"/>
    </source>
</evidence>
<dbReference type="OrthoDB" id="691at10239"/>
<dbReference type="Gene3D" id="3.40.50.300">
    <property type="entry name" value="P-loop containing nucleotide triphosphate hydrolases"/>
    <property type="match status" value="1"/>
</dbReference>
<sequence length="726" mass="82895">MEMILWKQDWARFPTAVVDYNTSNTSFLRLVKLYKRMGIENCEFPLALLQPELSGIDPYDDDLSAEIKMKIAMECRFNPWYYFREVARLPSNAGDVPIRFKANRGNIALYWSFFNHVDFALIQPRQTGKSGSTDSLTVGLTYIWASNTTINLITKDTKLKNSNVERLKEIRNLLPDYIHPHNPNDADNSDLLTCIRLGNKYKTAVGRNDKIAADKLGRGMTVPIMQFDEVPYINLIGVSLPVALSSASAARDQAKEANQPYGNIFTTTPGSILTRDGRWAHQFLTSGAVWSEHYFDLPGEEALHEVVDKGATGLKPLIYGAFNHRQLGKDDAWLLSKLRDSASSGELADRDYFNIWTADSTGSPFDEETRAKIARSEWEPLYTQINDYRYVLRWYVKQEDLALRMANSRTVLALDPSEGLGGDNDAMGMTLYDVETAEILMACRVNETNIEQYANFIADLLVKYPNITFMFERKSTGLSILDSLIIILNTMGIDPFRRIYNRIVDERDEFQDEYRRLQVPVVQRQISFYTPYKRYFGFNTSSSGRHSRDSLYGETMMSAVRYGAHCVRDKELINEFFTLVVKDGRVDHAKGAHDDLVISYLLAHWFVTKGQNLNHYGIAPGSVLCRARVVDETTSASDRRRMARNAELREVFDNLLELLKTTKDMMQTNRIEMQLRRLSQEIDFGEESGGVGIDAMIKQATDERARQSRMARFNTPTSYSSFRRAA</sequence>
<feature type="compositionally biased region" description="Polar residues" evidence="1">
    <location>
        <begin position="714"/>
        <end position="726"/>
    </location>
</feature>
<feature type="region of interest" description="Disordered" evidence="1">
    <location>
        <begin position="704"/>
        <end position="726"/>
    </location>
</feature>
<name>A0A1Y0SX51_9CAUD</name>
<reference evidence="2 3" key="1">
    <citation type="submission" date="2017-05" db="EMBL/GenBank/DDBJ databases">
        <authorList>
            <person name="Song R."/>
            <person name="Chenine A.L."/>
            <person name="Ruprecht R.M."/>
        </authorList>
    </citation>
    <scope>NUCLEOTIDE SEQUENCE [LARGE SCALE GENOMIC DNA]</scope>
</reference>
<dbReference type="Proteomes" id="UP000224829">
    <property type="component" value="Segment"/>
</dbReference>
<accession>A0A1Y0SX51</accession>
<evidence type="ECO:0000313" key="3">
    <source>
        <dbReference type="Proteomes" id="UP000224829"/>
    </source>
</evidence>
<dbReference type="EMBL" id="MF063068">
    <property type="protein sequence ID" value="ARV77174.1"/>
    <property type="molecule type" value="Genomic_DNA"/>
</dbReference>
<proteinExistence type="predicted"/>
<keyword evidence="3" id="KW-1185">Reference proteome</keyword>
<organism evidence="2 3">
    <name type="scientific">Pseudomonas phage Noxifer</name>
    <dbReference type="NCBI Taxonomy" id="2006684"/>
    <lineage>
        <taxon>Viruses</taxon>
        <taxon>Duplodnaviria</taxon>
        <taxon>Heunggongvirae</taxon>
        <taxon>Uroviricota</taxon>
        <taxon>Caudoviricetes</taxon>
        <taxon>Chimalliviridae</taxon>
        <taxon>Noxifervirus</taxon>
        <taxon>Noxifervirus noxifer</taxon>
    </lineage>
</organism>